<dbReference type="Proteomes" id="UP000030421">
    <property type="component" value="Unassembled WGS sequence"/>
</dbReference>
<accession>A0ACC4NZI2</accession>
<sequence>MINSIHYFRAIAITFIVSGHSFMINKMVFDDIYTLMIKNFISGGTCLFVFISGFLFYEVFYDGFDFWSFVKKKVKNILIPYLLLGFLPVVIFVYKKVYILDGYFLPNGSGFFLEYAIPFIKYFLTGAFFAPYWFVPFVILMFFLSPMHVFFIRLTFFNQLTLVFILSIVAMLVHRPLSNINPMHSLVYFTPIYFIGIMASMYRLKLYYLFKGRELILFTFAIFITYIQSSYGSVGSYHKDFFAYSGLDLMFLQKVMLSLFFTIWLHRFEHTSCKTVSLIADTSFAIYFIHPLVLWFLRKVDLGIFQTNSWLYYFLFVFNLVVFCMILSTIVKNITPRYSRIIIGY</sequence>
<gene>
    <name evidence="1" type="ORF">NM09_03930</name>
</gene>
<keyword evidence="1" id="KW-0808">Transferase</keyword>
<proteinExistence type="predicted"/>
<evidence type="ECO:0000313" key="1">
    <source>
        <dbReference type="EMBL" id="KHD25910.1"/>
    </source>
</evidence>
<name>A0ACC4NZI2_9VIBR</name>
<dbReference type="EMBL" id="JRWR01000003">
    <property type="protein sequence ID" value="KHD25910.1"/>
    <property type="molecule type" value="Genomic_DNA"/>
</dbReference>
<reference evidence="1" key="1">
    <citation type="submission" date="2014-10" db="EMBL/GenBank/DDBJ databases">
        <title>Genome sequencing of Vibrio caribbeanicus T14.</title>
        <authorList>
            <person name="Chan K.-G."/>
            <person name="Mohamad N.I."/>
        </authorList>
    </citation>
    <scope>NUCLEOTIDE SEQUENCE</scope>
    <source>
        <strain evidence="1">T14</strain>
    </source>
</reference>
<organism evidence="1 2">
    <name type="scientific">Vibrio caribbeanicus</name>
    <dbReference type="NCBI Taxonomy" id="701175"/>
    <lineage>
        <taxon>Bacteria</taxon>
        <taxon>Pseudomonadati</taxon>
        <taxon>Pseudomonadota</taxon>
        <taxon>Gammaproteobacteria</taxon>
        <taxon>Vibrionales</taxon>
        <taxon>Vibrionaceae</taxon>
        <taxon>Vibrio</taxon>
    </lineage>
</organism>
<keyword evidence="1" id="KW-0012">Acyltransferase</keyword>
<comment type="caution">
    <text evidence="1">The sequence shown here is derived from an EMBL/GenBank/DDBJ whole genome shotgun (WGS) entry which is preliminary data.</text>
</comment>
<evidence type="ECO:0000313" key="2">
    <source>
        <dbReference type="Proteomes" id="UP000030421"/>
    </source>
</evidence>
<keyword evidence="2" id="KW-1185">Reference proteome</keyword>
<protein>
    <submittedName>
        <fullName evidence="1">Acyltransferase</fullName>
    </submittedName>
</protein>